<reference evidence="4" key="2">
    <citation type="submission" date="2016-02" db="EMBL/GenBank/DDBJ databases">
        <title>Draft genome sequence of five rapidly growing Mycobacterium species.</title>
        <authorList>
            <person name="Katahira K."/>
            <person name="Gotou Y."/>
            <person name="Iida K."/>
            <person name="Ogura Y."/>
            <person name="Hayashi T."/>
        </authorList>
    </citation>
    <scope>NUCLEOTIDE SEQUENCE [LARGE SCALE GENOMIC DNA]</scope>
    <source>
        <strain evidence="4">JCM6368</strain>
    </source>
</reference>
<name>A0A117IF41_MYCFO</name>
<evidence type="ECO:0000313" key="3">
    <source>
        <dbReference type="EMBL" id="GAT03668.1"/>
    </source>
</evidence>
<organism evidence="3 4">
    <name type="scientific">Mycolicibacterium fortuitum subsp. acetamidolyticum</name>
    <dbReference type="NCBI Taxonomy" id="144550"/>
    <lineage>
        <taxon>Bacteria</taxon>
        <taxon>Bacillati</taxon>
        <taxon>Actinomycetota</taxon>
        <taxon>Actinomycetes</taxon>
        <taxon>Mycobacteriales</taxon>
        <taxon>Mycobacteriaceae</taxon>
        <taxon>Mycolicibacterium</taxon>
    </lineage>
</organism>
<feature type="compositionally biased region" description="Basic and acidic residues" evidence="1">
    <location>
        <begin position="324"/>
        <end position="338"/>
    </location>
</feature>
<feature type="region of interest" description="Disordered" evidence="1">
    <location>
        <begin position="314"/>
        <end position="338"/>
    </location>
</feature>
<comment type="caution">
    <text evidence="3">The sequence shown here is derived from an EMBL/GenBank/DDBJ whole genome shotgun (WGS) entry which is preliminary data.</text>
</comment>
<dbReference type="EMBL" id="BCSZ01000035">
    <property type="protein sequence ID" value="GAT03668.1"/>
    <property type="molecule type" value="Genomic_DNA"/>
</dbReference>
<reference evidence="3 4" key="1">
    <citation type="journal article" date="2016" name="Genome Announc.">
        <title>Draft Genome Sequences of Five Rapidly Growing Mycobacterium Species, M. thermoresistibile, M. fortuitum subsp. acetamidolyticum, M. canariasense, M. brisbanense, and M. novocastrense.</title>
        <authorList>
            <person name="Katahira K."/>
            <person name="Ogura Y."/>
            <person name="Gotoh Y."/>
            <person name="Hayashi T."/>
        </authorList>
    </citation>
    <scope>NUCLEOTIDE SEQUENCE [LARGE SCALE GENOMIC DNA]</scope>
    <source>
        <strain evidence="3 4">JCM6368</strain>
    </source>
</reference>
<gene>
    <name evidence="3" type="ORF">RMCFA_3780</name>
</gene>
<dbReference type="Proteomes" id="UP000069705">
    <property type="component" value="Unassembled WGS sequence"/>
</dbReference>
<feature type="transmembrane region" description="Helical" evidence="2">
    <location>
        <begin position="95"/>
        <end position="115"/>
    </location>
</feature>
<keyword evidence="2" id="KW-0812">Transmembrane</keyword>
<protein>
    <submittedName>
        <fullName evidence="3">Uncharacterized protein</fullName>
    </submittedName>
</protein>
<feature type="compositionally biased region" description="Pro residues" evidence="1">
    <location>
        <begin position="171"/>
        <end position="187"/>
    </location>
</feature>
<proteinExistence type="predicted"/>
<keyword evidence="2" id="KW-1133">Transmembrane helix</keyword>
<dbReference type="AlphaFoldDB" id="A0A117IF41"/>
<evidence type="ECO:0000313" key="4">
    <source>
        <dbReference type="Proteomes" id="UP000069705"/>
    </source>
</evidence>
<sequence>MVVMSNRPRRSPKSASVTSPGVRGLLTCGFTLATLTAATFNTPVAAADTPNTDICDPSSDYYIGGALCSTPTPAPSSGGSGGGISDAISGFFDDWGGILFFGAIAAFVAWVVIAVRRDSAAEKEQRAAATHARGRQIAEQYHAEQVQRAHAEAAAQVPPRESYDPHGVGLAPPPMPAPKLPPAPPTSPTDLARYAAFGDVVPWIEGSALAAVTAPNGDRSKAEAAFAEAVRTANVGTVAEDGTFIPDATLHSVNAYLDGSGDVEFVVRTRDITIGEKELAKVTHYLLLTARVAGAGPWEREVATGRYTIRLSMNAKAAQQQEQKPAEPEQPRVDPRWA</sequence>
<evidence type="ECO:0000256" key="2">
    <source>
        <dbReference type="SAM" id="Phobius"/>
    </source>
</evidence>
<keyword evidence="2" id="KW-0472">Membrane</keyword>
<evidence type="ECO:0000256" key="1">
    <source>
        <dbReference type="SAM" id="MobiDB-lite"/>
    </source>
</evidence>
<feature type="region of interest" description="Disordered" evidence="1">
    <location>
        <begin position="148"/>
        <end position="187"/>
    </location>
</feature>
<accession>A0A117IF41</accession>